<reference evidence="2 3" key="2">
    <citation type="submission" date="2019-01" db="EMBL/GenBank/DDBJ databases">
        <authorList>
            <person name="Li Y."/>
        </authorList>
    </citation>
    <scope>NUCLEOTIDE SEQUENCE [LARGE SCALE GENOMIC DNA]</scope>
    <source>
        <strain evidence="2 3">D19-10-3-21</strain>
    </source>
</reference>
<dbReference type="RefSeq" id="WP_128237540.1">
    <property type="nucleotide sequence ID" value="NZ_SAUX01000013.1"/>
</dbReference>
<proteinExistence type="predicted"/>
<dbReference type="Gene3D" id="1.10.10.10">
    <property type="entry name" value="Winged helix-like DNA-binding domain superfamily/Winged helix DNA-binding domain"/>
    <property type="match status" value="1"/>
</dbReference>
<dbReference type="Pfam" id="PF13730">
    <property type="entry name" value="HTH_36"/>
    <property type="match status" value="1"/>
</dbReference>
<name>A0A443K7Q4_9RHOB</name>
<dbReference type="AlphaFoldDB" id="A0A443K7Q4"/>
<accession>A0A443K7Q4</accession>
<organism evidence="2 3">
    <name type="scientific">Paenirhodobacter populi</name>
    <dbReference type="NCBI Taxonomy" id="2306993"/>
    <lineage>
        <taxon>Bacteria</taxon>
        <taxon>Pseudomonadati</taxon>
        <taxon>Pseudomonadota</taxon>
        <taxon>Alphaproteobacteria</taxon>
        <taxon>Rhodobacterales</taxon>
        <taxon>Rhodobacter group</taxon>
        <taxon>Paenirhodobacter</taxon>
    </lineage>
</organism>
<gene>
    <name evidence="2" type="ORF">D2T31_11960</name>
</gene>
<sequence>MSIRAIKWAIGLGLVDMTPVQRMVLVVLCYHHNAKDDMCCPAMTTIGDEAGISDRAAREAIRGLEHIGLVKTSKRTNRQGQASNQYTLFGRVKNKSGRNLRSGTGRNHTTATTGRNPGSDERVYNTLGDFDLGNGFKIVGGRDA</sequence>
<dbReference type="OrthoDB" id="7875792at2"/>
<comment type="caution">
    <text evidence="2">The sequence shown here is derived from an EMBL/GenBank/DDBJ whole genome shotgun (WGS) entry which is preliminary data.</text>
</comment>
<protein>
    <recommendedName>
        <fullName evidence="4">Helix-turn-helix domain-containing protein</fullName>
    </recommendedName>
</protein>
<evidence type="ECO:0000313" key="3">
    <source>
        <dbReference type="Proteomes" id="UP000285295"/>
    </source>
</evidence>
<feature type="compositionally biased region" description="Polar residues" evidence="1">
    <location>
        <begin position="99"/>
        <end position="116"/>
    </location>
</feature>
<reference evidence="2 3" key="1">
    <citation type="submission" date="2019-01" db="EMBL/GenBank/DDBJ databases">
        <title>Sinorhodobacter populi sp. nov. isolated from the symptomatic bark tissue of Populus euramericana canker.</title>
        <authorList>
            <person name="Xu G."/>
        </authorList>
    </citation>
    <scope>NUCLEOTIDE SEQUENCE [LARGE SCALE GENOMIC DNA]</scope>
    <source>
        <strain evidence="2 3">D19-10-3-21</strain>
    </source>
</reference>
<evidence type="ECO:0000256" key="1">
    <source>
        <dbReference type="SAM" id="MobiDB-lite"/>
    </source>
</evidence>
<dbReference type="EMBL" id="SAUX01000013">
    <property type="protein sequence ID" value="RWR28821.1"/>
    <property type="molecule type" value="Genomic_DNA"/>
</dbReference>
<dbReference type="Proteomes" id="UP000285295">
    <property type="component" value="Unassembled WGS sequence"/>
</dbReference>
<dbReference type="InterPro" id="IPR036388">
    <property type="entry name" value="WH-like_DNA-bd_sf"/>
</dbReference>
<feature type="region of interest" description="Disordered" evidence="1">
    <location>
        <begin position="95"/>
        <end position="120"/>
    </location>
</feature>
<evidence type="ECO:0008006" key="4">
    <source>
        <dbReference type="Google" id="ProtNLM"/>
    </source>
</evidence>
<evidence type="ECO:0000313" key="2">
    <source>
        <dbReference type="EMBL" id="RWR28821.1"/>
    </source>
</evidence>